<evidence type="ECO:0000313" key="2">
    <source>
        <dbReference type="Proteomes" id="UP000190541"/>
    </source>
</evidence>
<name>A0A1T5CSM7_9SPHI</name>
<protein>
    <submittedName>
        <fullName evidence="1">Uncharacterized protein</fullName>
    </submittedName>
</protein>
<gene>
    <name evidence="1" type="ORF">SAMN05660226_02300</name>
</gene>
<keyword evidence="2" id="KW-1185">Reference proteome</keyword>
<evidence type="ECO:0000313" key="1">
    <source>
        <dbReference type="EMBL" id="SKB62424.1"/>
    </source>
</evidence>
<proteinExistence type="predicted"/>
<sequence length="66" mass="7376">MSKAATFFKKERDPFYKMGAQKERAKAEAEKLAEKRKIALEFKNLGVSVADIAKGTGLSIEEVEKL</sequence>
<dbReference type="AlphaFoldDB" id="A0A1T5CSM7"/>
<accession>A0A1T5CSM7</accession>
<dbReference type="STRING" id="623280.SAMN05660226_02300"/>
<dbReference type="Proteomes" id="UP000190541">
    <property type="component" value="Unassembled WGS sequence"/>
</dbReference>
<organism evidence="1 2">
    <name type="scientific">Parapedobacter luteus</name>
    <dbReference type="NCBI Taxonomy" id="623280"/>
    <lineage>
        <taxon>Bacteria</taxon>
        <taxon>Pseudomonadati</taxon>
        <taxon>Bacteroidota</taxon>
        <taxon>Sphingobacteriia</taxon>
        <taxon>Sphingobacteriales</taxon>
        <taxon>Sphingobacteriaceae</taxon>
        <taxon>Parapedobacter</taxon>
    </lineage>
</organism>
<dbReference type="RefSeq" id="WP_079716999.1">
    <property type="nucleotide sequence ID" value="NZ_FUYS01000005.1"/>
</dbReference>
<reference evidence="1 2" key="1">
    <citation type="submission" date="2017-02" db="EMBL/GenBank/DDBJ databases">
        <authorList>
            <person name="Peterson S.W."/>
        </authorList>
    </citation>
    <scope>NUCLEOTIDE SEQUENCE [LARGE SCALE GENOMIC DNA]</scope>
    <source>
        <strain evidence="1 2">DSM 22899</strain>
    </source>
</reference>
<dbReference type="EMBL" id="FUYS01000005">
    <property type="protein sequence ID" value="SKB62424.1"/>
    <property type="molecule type" value="Genomic_DNA"/>
</dbReference>